<feature type="transmembrane region" description="Helical" evidence="2">
    <location>
        <begin position="307"/>
        <end position="326"/>
    </location>
</feature>
<evidence type="ECO:0000259" key="3">
    <source>
        <dbReference type="Pfam" id="PF06808"/>
    </source>
</evidence>
<feature type="compositionally biased region" description="Basic and acidic residues" evidence="1">
    <location>
        <begin position="1"/>
        <end position="12"/>
    </location>
</feature>
<feature type="transmembrane region" description="Helical" evidence="2">
    <location>
        <begin position="516"/>
        <end position="538"/>
    </location>
</feature>
<dbReference type="Proteomes" id="UP001356095">
    <property type="component" value="Unassembled WGS sequence"/>
</dbReference>
<feature type="domain" description="TRAP C4-dicarboxylate transport system permease DctM subunit" evidence="3">
    <location>
        <begin position="199"/>
        <end position="626"/>
    </location>
</feature>
<feature type="transmembrane region" description="Helical" evidence="2">
    <location>
        <begin position="285"/>
        <end position="301"/>
    </location>
</feature>
<feature type="transmembrane region" description="Helical" evidence="2">
    <location>
        <begin position="347"/>
        <end position="370"/>
    </location>
</feature>
<evidence type="ECO:0000256" key="2">
    <source>
        <dbReference type="SAM" id="Phobius"/>
    </source>
</evidence>
<comment type="caution">
    <text evidence="4">The sequence shown here is derived from an EMBL/GenBank/DDBJ whole genome shotgun (WGS) entry which is preliminary data.</text>
</comment>
<keyword evidence="2" id="KW-0472">Membrane</keyword>
<keyword evidence="2" id="KW-0812">Transmembrane</keyword>
<feature type="transmembrane region" description="Helical" evidence="2">
    <location>
        <begin position="382"/>
        <end position="405"/>
    </location>
</feature>
<feature type="transmembrane region" description="Helical" evidence="2">
    <location>
        <begin position="426"/>
        <end position="445"/>
    </location>
</feature>
<feature type="transmembrane region" description="Helical" evidence="2">
    <location>
        <begin position="257"/>
        <end position="278"/>
    </location>
</feature>
<evidence type="ECO:0000313" key="5">
    <source>
        <dbReference type="Proteomes" id="UP001356095"/>
    </source>
</evidence>
<feature type="transmembrane region" description="Helical" evidence="2">
    <location>
        <begin position="479"/>
        <end position="504"/>
    </location>
</feature>
<feature type="transmembrane region" description="Helical" evidence="2">
    <location>
        <begin position="212"/>
        <end position="229"/>
    </location>
</feature>
<feature type="transmembrane region" description="Helical" evidence="2">
    <location>
        <begin position="93"/>
        <end position="117"/>
    </location>
</feature>
<feature type="transmembrane region" description="Helical" evidence="2">
    <location>
        <begin position="186"/>
        <end position="205"/>
    </location>
</feature>
<proteinExistence type="predicted"/>
<dbReference type="InterPro" id="IPR011853">
    <property type="entry name" value="TRAP_DctM-Dct_fused"/>
</dbReference>
<protein>
    <submittedName>
        <fullName evidence="4">TRAP transporter fused permease subunit</fullName>
    </submittedName>
</protein>
<feature type="transmembrane region" description="Helical" evidence="2">
    <location>
        <begin position="154"/>
        <end position="174"/>
    </location>
</feature>
<evidence type="ECO:0000313" key="4">
    <source>
        <dbReference type="EMBL" id="MEE2036441.1"/>
    </source>
</evidence>
<accession>A0ABU7K2G5</accession>
<feature type="transmembrane region" description="Helical" evidence="2">
    <location>
        <begin position="612"/>
        <end position="631"/>
    </location>
</feature>
<keyword evidence="5" id="KW-1185">Reference proteome</keyword>
<sequence>MAETPPPERDDTPPADPAPAGTAVGHTGPSTRPRPEGPAAPGPAGRGEDPGPATGRGKRRTGTSADALPDVDGEDGHTEPAWRRVASARWGEGPLATAVGVTVLALAAALTLFQLYIALRAGFDARQQRLIHLMFVMVLVFLVKPPLKGKAGRSVPALVLDLALIAGTVAVSFYPMVLQAELASRAGAYTETDWIMGLVAMLLLLEATRRTVGMIMVVMVAVFVFYAWIGPLIPGQFGHSGATIQRIATHSYLGDGIYGMTLGVVVTFVFVFILFGALLSKTGGGSFFVGLAYVLTGRMVGGPAKGAVLGSALMGSVSGSAIANVVSTGPFTIPLMKKVGYRKHDAAGVEAAASTGGQILPPIMGAGAFIMAERTGIPYADIVKVAIIPALMYFGVMFLFVDILARKYGIGLAKDSDLPTLGAVMKAGWHFLAPLILLVVLLLQYVPPTQAGLYACGALLVVAMLRAGSRLSVKDFLEVFVLAANSTLSVSVACAVAGIIVGMVGLTGLGLVFSDVLVTAFAGSLLLTLLMVALASLVMGIGLPVTASYVVLAVLAVPALEELGLAVIVAHMIVYWYSQDSNVTPPVAFAAFAAAGIANASPMRSGLSAWKFAKGLYLIPVLMAYSALMAVEGPVSNLAVAVISGCIALAVAAMALEGHFLRPTMLVERLALILAAALVMIAPEWSALFRAALSMSVDPNWFVFAGSVLGVVLIVLQVVNHRRDKARGAAPGPVAEAPGGTAAPEAGTAAGADPAERDGVHASRQP</sequence>
<feature type="transmembrane region" description="Helical" evidence="2">
    <location>
        <begin position="129"/>
        <end position="147"/>
    </location>
</feature>
<feature type="transmembrane region" description="Helical" evidence="2">
    <location>
        <begin position="550"/>
        <end position="577"/>
    </location>
</feature>
<feature type="transmembrane region" description="Helical" evidence="2">
    <location>
        <begin position="637"/>
        <end position="658"/>
    </location>
</feature>
<feature type="transmembrane region" description="Helical" evidence="2">
    <location>
        <begin position="701"/>
        <end position="719"/>
    </location>
</feature>
<reference evidence="4 5" key="1">
    <citation type="submission" date="2023-08" db="EMBL/GenBank/DDBJ databases">
        <authorList>
            <person name="Girao M."/>
            <person name="Carvalho M.F."/>
        </authorList>
    </citation>
    <scope>NUCLEOTIDE SEQUENCE [LARGE SCALE GENOMIC DNA]</scope>
    <source>
        <strain evidence="4 5">CT-R113</strain>
    </source>
</reference>
<feature type="region of interest" description="Disordered" evidence="1">
    <location>
        <begin position="1"/>
        <end position="78"/>
    </location>
</feature>
<dbReference type="NCBIfam" id="TIGR02123">
    <property type="entry name" value="TRAP_fused"/>
    <property type="match status" value="1"/>
</dbReference>
<feature type="region of interest" description="Disordered" evidence="1">
    <location>
        <begin position="727"/>
        <end position="766"/>
    </location>
</feature>
<dbReference type="PANTHER" id="PTHR43849">
    <property type="entry name" value="BLL3936 PROTEIN"/>
    <property type="match status" value="1"/>
</dbReference>
<keyword evidence="2" id="KW-1133">Transmembrane helix</keyword>
<organism evidence="4 5">
    <name type="scientific">Nocardiopsis codii</name>
    <dbReference type="NCBI Taxonomy" id="3065942"/>
    <lineage>
        <taxon>Bacteria</taxon>
        <taxon>Bacillati</taxon>
        <taxon>Actinomycetota</taxon>
        <taxon>Actinomycetes</taxon>
        <taxon>Streptosporangiales</taxon>
        <taxon>Nocardiopsidaceae</taxon>
        <taxon>Nocardiopsis</taxon>
    </lineage>
</organism>
<feature type="transmembrane region" description="Helical" evidence="2">
    <location>
        <begin position="583"/>
        <end position="600"/>
    </location>
</feature>
<feature type="compositionally biased region" description="Basic and acidic residues" evidence="1">
    <location>
        <begin position="754"/>
        <end position="766"/>
    </location>
</feature>
<dbReference type="InterPro" id="IPR010656">
    <property type="entry name" value="DctM"/>
</dbReference>
<evidence type="ECO:0000256" key="1">
    <source>
        <dbReference type="SAM" id="MobiDB-lite"/>
    </source>
</evidence>
<gene>
    <name evidence="4" type="ORF">Q8791_04290</name>
</gene>
<feature type="transmembrane region" description="Helical" evidence="2">
    <location>
        <begin position="670"/>
        <end position="689"/>
    </location>
</feature>
<name>A0ABU7K2G5_9ACTN</name>
<dbReference type="Pfam" id="PF06808">
    <property type="entry name" value="DctM"/>
    <property type="match status" value="1"/>
</dbReference>
<dbReference type="PANTHER" id="PTHR43849:SF2">
    <property type="entry name" value="BLL3936 PROTEIN"/>
    <property type="match status" value="1"/>
</dbReference>
<feature type="transmembrane region" description="Helical" evidence="2">
    <location>
        <begin position="451"/>
        <end position="467"/>
    </location>
</feature>
<dbReference type="RefSeq" id="WP_330090246.1">
    <property type="nucleotide sequence ID" value="NZ_JAUZMY010000003.1"/>
</dbReference>
<dbReference type="EMBL" id="JAUZMY010000003">
    <property type="protein sequence ID" value="MEE2036441.1"/>
    <property type="molecule type" value="Genomic_DNA"/>
</dbReference>
<feature type="compositionally biased region" description="Low complexity" evidence="1">
    <location>
        <begin position="728"/>
        <end position="753"/>
    </location>
</feature>